<feature type="transmembrane region" description="Helical" evidence="1">
    <location>
        <begin position="69"/>
        <end position="87"/>
    </location>
</feature>
<organism evidence="3">
    <name type="scientific">Rhipicephalus appendiculatus</name>
    <name type="common">Brown ear tick</name>
    <dbReference type="NCBI Taxonomy" id="34631"/>
    <lineage>
        <taxon>Eukaryota</taxon>
        <taxon>Metazoa</taxon>
        <taxon>Ecdysozoa</taxon>
        <taxon>Arthropoda</taxon>
        <taxon>Chelicerata</taxon>
        <taxon>Arachnida</taxon>
        <taxon>Acari</taxon>
        <taxon>Parasitiformes</taxon>
        <taxon>Ixodida</taxon>
        <taxon>Ixodoidea</taxon>
        <taxon>Ixodidae</taxon>
        <taxon>Rhipicephalinae</taxon>
        <taxon>Rhipicephalus</taxon>
        <taxon>Rhipicephalus</taxon>
    </lineage>
</organism>
<keyword evidence="2" id="KW-0732">Signal</keyword>
<feature type="signal peptide" evidence="2">
    <location>
        <begin position="1"/>
        <end position="17"/>
    </location>
</feature>
<reference evidence="3" key="1">
    <citation type="journal article" date="2016" name="Ticks Tick Borne Dis.">
        <title>De novo assembly and annotation of the salivary gland transcriptome of Rhipicephalus appendiculatus male and female ticks during blood feeding.</title>
        <authorList>
            <person name="de Castro M.H."/>
            <person name="de Klerk D."/>
            <person name="Pienaar R."/>
            <person name="Latif A.A."/>
            <person name="Rees D.J."/>
            <person name="Mans B.J."/>
        </authorList>
    </citation>
    <scope>NUCLEOTIDE SEQUENCE</scope>
    <source>
        <tissue evidence="3">Salivary glands</tissue>
    </source>
</reference>
<feature type="chain" id="PRO_5007284509" description="Secreted protein" evidence="2">
    <location>
        <begin position="18"/>
        <end position="91"/>
    </location>
</feature>
<name>A0A131YAT2_RHIAP</name>
<evidence type="ECO:0008006" key="4">
    <source>
        <dbReference type="Google" id="ProtNLM"/>
    </source>
</evidence>
<keyword evidence="1" id="KW-1133">Transmembrane helix</keyword>
<accession>A0A131YAT2</accession>
<protein>
    <recommendedName>
        <fullName evidence="4">Secreted protein</fullName>
    </recommendedName>
</protein>
<evidence type="ECO:0000256" key="2">
    <source>
        <dbReference type="SAM" id="SignalP"/>
    </source>
</evidence>
<keyword evidence="1" id="KW-0812">Transmembrane</keyword>
<evidence type="ECO:0000313" key="3">
    <source>
        <dbReference type="EMBL" id="JAP76389.1"/>
    </source>
</evidence>
<sequence length="91" mass="10009">MPITVLHLLFGACCAHCYNLTVPNFEATGLGTYILGCISTTTISWDGAVFPLHTVAASQLEICAPSGQLVLFCYVCLFLKFFFFSVLRHSR</sequence>
<keyword evidence="1" id="KW-0472">Membrane</keyword>
<dbReference type="EMBL" id="GEDV01012168">
    <property type="protein sequence ID" value="JAP76389.1"/>
    <property type="molecule type" value="Transcribed_RNA"/>
</dbReference>
<dbReference type="AlphaFoldDB" id="A0A131YAT2"/>
<evidence type="ECO:0000256" key="1">
    <source>
        <dbReference type="SAM" id="Phobius"/>
    </source>
</evidence>
<proteinExistence type="predicted"/>